<dbReference type="PRINTS" id="PR00037">
    <property type="entry name" value="HTHLACR"/>
</dbReference>
<dbReference type="AlphaFoldDB" id="A0A1H0UUP2"/>
<feature type="domain" description="HTH deoR-type" evidence="4">
    <location>
        <begin position="3"/>
        <end position="58"/>
    </location>
</feature>
<dbReference type="SUPFAM" id="SSF100950">
    <property type="entry name" value="NagB/RpiA/CoA transferase-like"/>
    <property type="match status" value="1"/>
</dbReference>
<evidence type="ECO:0000313" key="5">
    <source>
        <dbReference type="EMBL" id="SDP69811.1"/>
    </source>
</evidence>
<dbReference type="PANTHER" id="PTHR30363">
    <property type="entry name" value="HTH-TYPE TRANSCRIPTIONAL REGULATOR SRLR-RELATED"/>
    <property type="match status" value="1"/>
</dbReference>
<dbReference type="Pfam" id="PF08220">
    <property type="entry name" value="HTH_DeoR"/>
    <property type="match status" value="1"/>
</dbReference>
<keyword evidence="3" id="KW-0804">Transcription</keyword>
<evidence type="ECO:0000259" key="4">
    <source>
        <dbReference type="PROSITE" id="PS51000"/>
    </source>
</evidence>
<gene>
    <name evidence="5" type="ORF">SAMN05216565_105176</name>
</gene>
<dbReference type="Gene3D" id="3.40.50.1360">
    <property type="match status" value="1"/>
</dbReference>
<evidence type="ECO:0000313" key="6">
    <source>
        <dbReference type="Proteomes" id="UP000199159"/>
    </source>
</evidence>
<dbReference type="PROSITE" id="PS00894">
    <property type="entry name" value="HTH_DEOR_1"/>
    <property type="match status" value="1"/>
</dbReference>
<evidence type="ECO:0000256" key="1">
    <source>
        <dbReference type="ARBA" id="ARBA00023015"/>
    </source>
</evidence>
<dbReference type="STRING" id="930152.SAMN05216565_105176"/>
<dbReference type="GO" id="GO:0003700">
    <property type="term" value="F:DNA-binding transcription factor activity"/>
    <property type="evidence" value="ECO:0007669"/>
    <property type="project" value="InterPro"/>
</dbReference>
<dbReference type="SUPFAM" id="SSF46785">
    <property type="entry name" value="Winged helix' DNA-binding domain"/>
    <property type="match status" value="1"/>
</dbReference>
<proteinExistence type="predicted"/>
<dbReference type="Gene3D" id="1.10.10.10">
    <property type="entry name" value="Winged helix-like DNA-binding domain superfamily/Winged helix DNA-binding domain"/>
    <property type="match status" value="1"/>
</dbReference>
<dbReference type="InterPro" id="IPR036388">
    <property type="entry name" value="WH-like_DNA-bd_sf"/>
</dbReference>
<dbReference type="InterPro" id="IPR050313">
    <property type="entry name" value="Carb_Metab_HTH_regulators"/>
</dbReference>
<dbReference type="SMART" id="SM01134">
    <property type="entry name" value="DeoRC"/>
    <property type="match status" value="1"/>
</dbReference>
<sequence length="251" mass="28045">MLTPERHRIILDVLAQNEVAKIQDFVDATSSSESTIRRDLSQLEEEGKLKRVHGGASLLLQKRSEPSYTEKSTKNHAEKERIAKYAASLIRNGDCIYLDAGTTTNKMIPYIGSMEVTVVTNGVMLLDALLEHNIESYLIGGLIKNKTKALIGSGALEGLRRYRFDKCFLGINGIHPDYGFTTPDPEEAAVKRLALQLSQSRFVLADDSKFNEITFAKISDIDKAIIITNKIEQDLLIEFKDKTNIKVVDTE</sequence>
<dbReference type="PROSITE" id="PS51000">
    <property type="entry name" value="HTH_DEOR_2"/>
    <property type="match status" value="1"/>
</dbReference>
<organism evidence="5 6">
    <name type="scientific">Litchfieldia salsa</name>
    <dbReference type="NCBI Taxonomy" id="930152"/>
    <lineage>
        <taxon>Bacteria</taxon>
        <taxon>Bacillati</taxon>
        <taxon>Bacillota</taxon>
        <taxon>Bacilli</taxon>
        <taxon>Bacillales</taxon>
        <taxon>Bacillaceae</taxon>
        <taxon>Litchfieldia</taxon>
    </lineage>
</organism>
<accession>A0A1H0UUP2</accession>
<evidence type="ECO:0000256" key="3">
    <source>
        <dbReference type="ARBA" id="ARBA00023163"/>
    </source>
</evidence>
<evidence type="ECO:0000256" key="2">
    <source>
        <dbReference type="ARBA" id="ARBA00023125"/>
    </source>
</evidence>
<name>A0A1H0UUP2_9BACI</name>
<dbReference type="GO" id="GO:0003677">
    <property type="term" value="F:DNA binding"/>
    <property type="evidence" value="ECO:0007669"/>
    <property type="project" value="UniProtKB-KW"/>
</dbReference>
<dbReference type="EMBL" id="FNJU01000005">
    <property type="protein sequence ID" value="SDP69811.1"/>
    <property type="molecule type" value="Genomic_DNA"/>
</dbReference>
<keyword evidence="1" id="KW-0805">Transcription regulation</keyword>
<dbReference type="PANTHER" id="PTHR30363:SF56">
    <property type="entry name" value="TRANSCRIPTIONAL REGULATOR, DEOR FAMILY"/>
    <property type="match status" value="1"/>
</dbReference>
<dbReference type="InterPro" id="IPR001034">
    <property type="entry name" value="DeoR_HTH"/>
</dbReference>
<keyword evidence="6" id="KW-1185">Reference proteome</keyword>
<dbReference type="Proteomes" id="UP000199159">
    <property type="component" value="Unassembled WGS sequence"/>
</dbReference>
<dbReference type="InterPro" id="IPR014036">
    <property type="entry name" value="DeoR-like_C"/>
</dbReference>
<reference evidence="6" key="1">
    <citation type="submission" date="2016-10" db="EMBL/GenBank/DDBJ databases">
        <authorList>
            <person name="Varghese N."/>
            <person name="Submissions S."/>
        </authorList>
    </citation>
    <scope>NUCLEOTIDE SEQUENCE [LARGE SCALE GENOMIC DNA]</scope>
    <source>
        <strain evidence="6">IBRC-M10078</strain>
    </source>
</reference>
<dbReference type="InterPro" id="IPR037171">
    <property type="entry name" value="NagB/RpiA_transferase-like"/>
</dbReference>
<dbReference type="InterPro" id="IPR036390">
    <property type="entry name" value="WH_DNA-bd_sf"/>
</dbReference>
<dbReference type="RefSeq" id="WP_090854501.1">
    <property type="nucleotide sequence ID" value="NZ_FNJU01000005.1"/>
</dbReference>
<dbReference type="OrthoDB" id="9797223at2"/>
<dbReference type="Pfam" id="PF00455">
    <property type="entry name" value="DeoRC"/>
    <property type="match status" value="1"/>
</dbReference>
<dbReference type="SMART" id="SM00420">
    <property type="entry name" value="HTH_DEOR"/>
    <property type="match status" value="1"/>
</dbReference>
<dbReference type="InterPro" id="IPR018356">
    <property type="entry name" value="Tscrpt_reg_HTH_DeoR_CS"/>
</dbReference>
<protein>
    <submittedName>
        <fullName evidence="5">Transcriptional regulator, DeoR family</fullName>
    </submittedName>
</protein>
<keyword evidence="2" id="KW-0238">DNA-binding</keyword>